<comment type="caution">
    <text evidence="2">The sequence shown here is derived from an EMBL/GenBank/DDBJ whole genome shotgun (WGS) entry which is preliminary data.</text>
</comment>
<protein>
    <submittedName>
        <fullName evidence="2">Uncharacterized protein</fullName>
    </submittedName>
</protein>
<dbReference type="OrthoDB" id="3196337at2"/>
<dbReference type="EMBL" id="SUMC01000079">
    <property type="protein sequence ID" value="TKA00846.1"/>
    <property type="molecule type" value="Genomic_DNA"/>
</dbReference>
<keyword evidence="3" id="KW-1185">Reference proteome</keyword>
<reference evidence="2 3" key="1">
    <citation type="submission" date="2019-04" db="EMBL/GenBank/DDBJ databases">
        <title>Streptomyces oryziradicis sp. nov., a novel actinomycete isolated from rhizosphere soil of rice (Oryza sativa L.).</title>
        <authorList>
            <person name="Li C."/>
        </authorList>
    </citation>
    <scope>NUCLEOTIDE SEQUENCE [LARGE SCALE GENOMIC DNA]</scope>
    <source>
        <strain evidence="2 3">NEAU-C40</strain>
    </source>
</reference>
<proteinExistence type="predicted"/>
<sequence length="92" mass="9713">MRAVGDSPEQVAAAQRQMVRIGIDRPAGAATGDLDALTAPDQKRAPTRVSPSPRSATPGRCGNARSAATADPNGSEVSLEEFREQYLHEHMG</sequence>
<organism evidence="2 3">
    <name type="scientific">Actinacidiphila oryziradicis</name>
    <dbReference type="NCBI Taxonomy" id="2571141"/>
    <lineage>
        <taxon>Bacteria</taxon>
        <taxon>Bacillati</taxon>
        <taxon>Actinomycetota</taxon>
        <taxon>Actinomycetes</taxon>
        <taxon>Kitasatosporales</taxon>
        <taxon>Streptomycetaceae</taxon>
        <taxon>Actinacidiphila</taxon>
    </lineage>
</organism>
<feature type="region of interest" description="Disordered" evidence="1">
    <location>
        <begin position="24"/>
        <end position="79"/>
    </location>
</feature>
<gene>
    <name evidence="2" type="ORF">FCI23_41825</name>
</gene>
<accession>A0A4U0RWZ5</accession>
<evidence type="ECO:0000313" key="2">
    <source>
        <dbReference type="EMBL" id="TKA00846.1"/>
    </source>
</evidence>
<dbReference type="AlphaFoldDB" id="A0A4U0RWZ5"/>
<evidence type="ECO:0000313" key="3">
    <source>
        <dbReference type="Proteomes" id="UP000305778"/>
    </source>
</evidence>
<dbReference type="Proteomes" id="UP000305778">
    <property type="component" value="Unassembled WGS sequence"/>
</dbReference>
<evidence type="ECO:0000256" key="1">
    <source>
        <dbReference type="SAM" id="MobiDB-lite"/>
    </source>
</evidence>
<name>A0A4U0RWZ5_9ACTN</name>